<dbReference type="InterPro" id="IPR020578">
    <property type="entry name" value="Aminotrans_V_PyrdxlP_BS"/>
</dbReference>
<organism evidence="10 11">
    <name type="scientific">Microbacterium paludicola</name>
    <dbReference type="NCBI Taxonomy" id="300019"/>
    <lineage>
        <taxon>Bacteria</taxon>
        <taxon>Bacillati</taxon>
        <taxon>Actinomycetota</taxon>
        <taxon>Actinomycetes</taxon>
        <taxon>Micrococcales</taxon>
        <taxon>Microbacteriaceae</taxon>
        <taxon>Microbacterium</taxon>
    </lineage>
</organism>
<proteinExistence type="inferred from homology"/>
<dbReference type="OrthoDB" id="9804366at2"/>
<dbReference type="RefSeq" id="WP_135112149.1">
    <property type="nucleotide sequence ID" value="NZ_JADGLL010000001.1"/>
</dbReference>
<dbReference type="Gene3D" id="3.40.640.10">
    <property type="entry name" value="Type I PLP-dependent aspartate aminotransferase-like (Major domain)"/>
    <property type="match status" value="1"/>
</dbReference>
<keyword evidence="11" id="KW-1185">Reference proteome</keyword>
<keyword evidence="4 8" id="KW-0808">Transferase</keyword>
<dbReference type="Pfam" id="PF00266">
    <property type="entry name" value="Aminotran_5"/>
    <property type="match status" value="1"/>
</dbReference>
<dbReference type="GO" id="GO:0031071">
    <property type="term" value="F:cysteine desulfurase activity"/>
    <property type="evidence" value="ECO:0007669"/>
    <property type="project" value="UniProtKB-UniRule"/>
</dbReference>
<dbReference type="PROSITE" id="PS00595">
    <property type="entry name" value="AA_TRANSFER_CLASS_5"/>
    <property type="match status" value="1"/>
</dbReference>
<evidence type="ECO:0000313" key="10">
    <source>
        <dbReference type="EMBL" id="TFU34658.1"/>
    </source>
</evidence>
<dbReference type="SUPFAM" id="SSF53383">
    <property type="entry name" value="PLP-dependent transferases"/>
    <property type="match status" value="1"/>
</dbReference>
<evidence type="ECO:0000256" key="3">
    <source>
        <dbReference type="ARBA" id="ARBA00012239"/>
    </source>
</evidence>
<dbReference type="Proteomes" id="UP000298358">
    <property type="component" value="Unassembled WGS sequence"/>
</dbReference>
<comment type="similarity">
    <text evidence="2 8">Belongs to the class-V pyridoxal-phosphate-dependent aminotransferase family. Csd subfamily.</text>
</comment>
<comment type="catalytic activity">
    <reaction evidence="6 8">
        <text>(sulfur carrier)-H + L-cysteine = (sulfur carrier)-SH + L-alanine</text>
        <dbReference type="Rhea" id="RHEA:43892"/>
        <dbReference type="Rhea" id="RHEA-COMP:14737"/>
        <dbReference type="Rhea" id="RHEA-COMP:14739"/>
        <dbReference type="ChEBI" id="CHEBI:29917"/>
        <dbReference type="ChEBI" id="CHEBI:35235"/>
        <dbReference type="ChEBI" id="CHEBI:57972"/>
        <dbReference type="ChEBI" id="CHEBI:64428"/>
        <dbReference type="EC" id="2.8.1.7"/>
    </reaction>
</comment>
<dbReference type="Gene3D" id="3.90.1150.10">
    <property type="entry name" value="Aspartate Aminotransferase, domain 1"/>
    <property type="match status" value="1"/>
</dbReference>
<feature type="domain" description="Aminotransferase class V" evidence="9">
    <location>
        <begin position="26"/>
        <end position="404"/>
    </location>
</feature>
<dbReference type="NCBIfam" id="TIGR01979">
    <property type="entry name" value="sufS"/>
    <property type="match status" value="1"/>
</dbReference>
<dbReference type="InterPro" id="IPR015421">
    <property type="entry name" value="PyrdxlP-dep_Trfase_major"/>
</dbReference>
<evidence type="ECO:0000256" key="1">
    <source>
        <dbReference type="ARBA" id="ARBA00001933"/>
    </source>
</evidence>
<comment type="function">
    <text evidence="8">Catalyzes the removal of elemental sulfur and selenium atoms from L-cysteine, L-cystine, L-selenocysteine, and L-selenocystine to produce L-alanine.</text>
</comment>
<dbReference type="CDD" id="cd06453">
    <property type="entry name" value="SufS_like"/>
    <property type="match status" value="1"/>
</dbReference>
<dbReference type="PANTHER" id="PTHR43586:SF8">
    <property type="entry name" value="CYSTEINE DESULFURASE 1, CHLOROPLASTIC"/>
    <property type="match status" value="1"/>
</dbReference>
<accession>A0A4Y9FZK9</accession>
<evidence type="ECO:0000256" key="2">
    <source>
        <dbReference type="ARBA" id="ARBA00010447"/>
    </source>
</evidence>
<dbReference type="PANTHER" id="PTHR43586">
    <property type="entry name" value="CYSTEINE DESULFURASE"/>
    <property type="match status" value="1"/>
</dbReference>
<evidence type="ECO:0000256" key="4">
    <source>
        <dbReference type="ARBA" id="ARBA00022679"/>
    </source>
</evidence>
<comment type="caution">
    <text evidence="10">The sequence shown here is derived from an EMBL/GenBank/DDBJ whole genome shotgun (WGS) entry which is preliminary data.</text>
</comment>
<evidence type="ECO:0000256" key="5">
    <source>
        <dbReference type="ARBA" id="ARBA00022898"/>
    </source>
</evidence>
<dbReference type="InterPro" id="IPR015424">
    <property type="entry name" value="PyrdxlP-dep_Trfase"/>
</dbReference>
<comment type="cofactor">
    <cofactor evidence="1 7">
        <name>pyridoxal 5'-phosphate</name>
        <dbReference type="ChEBI" id="CHEBI:597326"/>
    </cofactor>
</comment>
<evidence type="ECO:0000256" key="6">
    <source>
        <dbReference type="ARBA" id="ARBA00050776"/>
    </source>
</evidence>
<dbReference type="EC" id="2.8.1.7" evidence="3 8"/>
<protein>
    <recommendedName>
        <fullName evidence="3 8">Cysteine desulfurase</fullName>
        <ecNumber evidence="3 8">2.8.1.7</ecNumber>
    </recommendedName>
</protein>
<dbReference type="InterPro" id="IPR010970">
    <property type="entry name" value="Cys_dSase_SufS"/>
</dbReference>
<gene>
    <name evidence="10" type="primary">sufS</name>
    <name evidence="10" type="ORF">E4U02_00705</name>
</gene>
<keyword evidence="5 8" id="KW-0663">Pyridoxal phosphate</keyword>
<dbReference type="InterPro" id="IPR000192">
    <property type="entry name" value="Aminotrans_V_dom"/>
</dbReference>
<sequence>MHTTSTTPSAFARDAYPYLRSNAERTYLDSAATSQRPDAVLEAEDVFARTQYAAVHRGSSMATGEATWAFEGARETIAGFVGAGDREIVFTENATDALNVIALGLSDAATFGAPDLAFGPGDEIVITEAEHHANLIPWQRLARRTGATLRVVPVDESGLWTIDDLTAVVTERTRLIAFAHVSNVTGYIAPVADVVQVARQAGALTVLDACQSAPHLSLDLGALGVDFAAFSSHKMLGPTGVGALYGRAELLDQLPPARTGGSTITTVTLQDAEFLPSPQRFEAGTQPVTQAVGFGAAAAYLSAIGMDRVRAHEAEMAGLLVDAVRAVPGTRLFGPPAGAERAGLVSFVVDGVHSHDVGQFLDDRGITVRTGHHCAQPLHRRLGVAATTRASAYVYTTADDVARFGAALAEVRAFFGADR</sequence>
<dbReference type="GO" id="GO:0006534">
    <property type="term" value="P:cysteine metabolic process"/>
    <property type="evidence" value="ECO:0007669"/>
    <property type="project" value="UniProtKB-UniRule"/>
</dbReference>
<reference evidence="10 11" key="1">
    <citation type="submission" date="2019-03" db="EMBL/GenBank/DDBJ databases">
        <title>Diversity of the mouse oral microbiome.</title>
        <authorList>
            <person name="Joseph S."/>
            <person name="Aduse-Opoku J."/>
            <person name="Curtis M."/>
            <person name="Wade W."/>
            <person name="Hashim A."/>
        </authorList>
    </citation>
    <scope>NUCLEOTIDE SEQUENCE [LARGE SCALE GENOMIC DNA]</scope>
    <source>
        <strain evidence="10 11">P1012</strain>
    </source>
</reference>
<evidence type="ECO:0000256" key="8">
    <source>
        <dbReference type="RuleBase" id="RU004506"/>
    </source>
</evidence>
<dbReference type="EMBL" id="SPQB01000001">
    <property type="protein sequence ID" value="TFU34658.1"/>
    <property type="molecule type" value="Genomic_DNA"/>
</dbReference>
<evidence type="ECO:0000259" key="9">
    <source>
        <dbReference type="Pfam" id="PF00266"/>
    </source>
</evidence>
<dbReference type="AlphaFoldDB" id="A0A4Y9FZK9"/>
<dbReference type="GO" id="GO:0030170">
    <property type="term" value="F:pyridoxal phosphate binding"/>
    <property type="evidence" value="ECO:0007669"/>
    <property type="project" value="UniProtKB-UniRule"/>
</dbReference>
<evidence type="ECO:0000313" key="11">
    <source>
        <dbReference type="Proteomes" id="UP000298358"/>
    </source>
</evidence>
<dbReference type="InterPro" id="IPR015422">
    <property type="entry name" value="PyrdxlP-dep_Trfase_small"/>
</dbReference>
<evidence type="ECO:0000256" key="7">
    <source>
        <dbReference type="RuleBase" id="RU004504"/>
    </source>
</evidence>
<name>A0A4Y9FZK9_9MICO</name>